<evidence type="ECO:0000313" key="2">
    <source>
        <dbReference type="EMBL" id="KNC53323.1"/>
    </source>
</evidence>
<feature type="compositionally biased region" description="Low complexity" evidence="1">
    <location>
        <begin position="268"/>
        <end position="277"/>
    </location>
</feature>
<reference evidence="2 3" key="1">
    <citation type="submission" date="2010-05" db="EMBL/GenBank/DDBJ databases">
        <title>The Genome Sequence of Thecamonas trahens ATCC 50062.</title>
        <authorList>
            <consortium name="The Broad Institute Genome Sequencing Platform"/>
            <person name="Russ C."/>
            <person name="Cuomo C."/>
            <person name="Shea T."/>
            <person name="Young S.K."/>
            <person name="Zeng Q."/>
            <person name="Koehrsen M."/>
            <person name="Haas B."/>
            <person name="Borodovsky M."/>
            <person name="Guigo R."/>
            <person name="Alvarado L."/>
            <person name="Berlin A."/>
            <person name="Bochicchio J."/>
            <person name="Borenstein D."/>
            <person name="Chapman S."/>
            <person name="Chen Z."/>
            <person name="Freedman E."/>
            <person name="Gellesch M."/>
            <person name="Goldberg J."/>
            <person name="Griggs A."/>
            <person name="Gujja S."/>
            <person name="Heilman E."/>
            <person name="Heiman D."/>
            <person name="Hepburn T."/>
            <person name="Howarth C."/>
            <person name="Jen D."/>
            <person name="Larson L."/>
            <person name="Mehta T."/>
            <person name="Park D."/>
            <person name="Pearson M."/>
            <person name="Roberts A."/>
            <person name="Saif S."/>
            <person name="Shenoy N."/>
            <person name="Sisk P."/>
            <person name="Stolte C."/>
            <person name="Sykes S."/>
            <person name="Thomson T."/>
            <person name="Walk T."/>
            <person name="White J."/>
            <person name="Yandava C."/>
            <person name="Burger G."/>
            <person name="Gray M.W."/>
            <person name="Holland P.W.H."/>
            <person name="King N."/>
            <person name="Lang F.B.F."/>
            <person name="Roger A.J."/>
            <person name="Ruiz-Trillo I."/>
            <person name="Lander E."/>
            <person name="Nusbaum C."/>
        </authorList>
    </citation>
    <scope>NUCLEOTIDE SEQUENCE [LARGE SCALE GENOMIC DNA]</scope>
    <source>
        <strain evidence="2 3">ATCC 50062</strain>
    </source>
</reference>
<feature type="region of interest" description="Disordered" evidence="1">
    <location>
        <begin position="90"/>
        <end position="146"/>
    </location>
</feature>
<dbReference type="GeneID" id="25567423"/>
<accession>A0A0L0DPH3</accession>
<feature type="compositionally biased region" description="Low complexity" evidence="1">
    <location>
        <begin position="105"/>
        <end position="130"/>
    </location>
</feature>
<keyword evidence="3" id="KW-1185">Reference proteome</keyword>
<feature type="region of interest" description="Disordered" evidence="1">
    <location>
        <begin position="263"/>
        <end position="298"/>
    </location>
</feature>
<gene>
    <name evidence="2" type="ORF">AMSG_08819</name>
</gene>
<name>A0A0L0DPH3_THETB</name>
<proteinExistence type="predicted"/>
<protein>
    <submittedName>
        <fullName evidence="2">Uncharacterized protein</fullName>
    </submittedName>
</protein>
<dbReference type="EMBL" id="GL349480">
    <property type="protein sequence ID" value="KNC53323.1"/>
    <property type="molecule type" value="Genomic_DNA"/>
</dbReference>
<sequence>MDIFPAPSIFRAFRKPAHGPVTAVSVGGGSASSPSPAAAAAAAAKAGLPLRPLLGEAGSGGCKDGTAGEALLRPGCPETAPPQALALAVGRPGCRLGSPPPPSRPSSVFSPSASPRATSPGASAAPRPARTISRVPSASLRDARGMSGPLGTLSVATSAAPMPAAAGGVSAAPTPSAGGMPLLASLPAMPLATTSLATTPRPSTPAPMAVAALAAAEPAASAAVSLMDRLEAQRVRIEAENAELNSEVEDLTRLLELQEAARDSQETRLSQLSSASRARSELRSDGVTAPPPVEMGSRKRRRALLSARTNTPLTAMALAAKLRAASDALWVDVFNGTTKPFAERGSVCVFIDSPPHKRHKPLPSPLR</sequence>
<evidence type="ECO:0000313" key="3">
    <source>
        <dbReference type="Proteomes" id="UP000054408"/>
    </source>
</evidence>
<dbReference type="RefSeq" id="XP_013754582.1">
    <property type="nucleotide sequence ID" value="XM_013899128.1"/>
</dbReference>
<organism evidence="2 3">
    <name type="scientific">Thecamonas trahens ATCC 50062</name>
    <dbReference type="NCBI Taxonomy" id="461836"/>
    <lineage>
        <taxon>Eukaryota</taxon>
        <taxon>Apusozoa</taxon>
        <taxon>Apusomonadida</taxon>
        <taxon>Apusomonadidae</taxon>
        <taxon>Thecamonas</taxon>
    </lineage>
</organism>
<evidence type="ECO:0000256" key="1">
    <source>
        <dbReference type="SAM" id="MobiDB-lite"/>
    </source>
</evidence>
<dbReference type="AlphaFoldDB" id="A0A0L0DPH3"/>
<dbReference type="Proteomes" id="UP000054408">
    <property type="component" value="Unassembled WGS sequence"/>
</dbReference>